<evidence type="ECO:0008006" key="4">
    <source>
        <dbReference type="Google" id="ProtNLM"/>
    </source>
</evidence>
<keyword evidence="1" id="KW-0472">Membrane</keyword>
<feature type="transmembrane region" description="Helical" evidence="1">
    <location>
        <begin position="112"/>
        <end position="133"/>
    </location>
</feature>
<dbReference type="PANTHER" id="PTHR34989">
    <property type="entry name" value="PROTEIN HDED"/>
    <property type="match status" value="1"/>
</dbReference>
<evidence type="ECO:0000313" key="2">
    <source>
        <dbReference type="EMBL" id="TWT40747.1"/>
    </source>
</evidence>
<gene>
    <name evidence="2" type="ORF">Pla111_31650</name>
</gene>
<proteinExistence type="predicted"/>
<keyword evidence="1" id="KW-0812">Transmembrane</keyword>
<dbReference type="GO" id="GO:0005886">
    <property type="term" value="C:plasma membrane"/>
    <property type="evidence" value="ECO:0007669"/>
    <property type="project" value="TreeGrafter"/>
</dbReference>
<feature type="transmembrane region" description="Helical" evidence="1">
    <location>
        <begin position="145"/>
        <end position="164"/>
    </location>
</feature>
<dbReference type="Proteomes" id="UP000318995">
    <property type="component" value="Unassembled WGS sequence"/>
</dbReference>
<accession>A0A5C5VRF2</accession>
<dbReference type="InterPro" id="IPR052712">
    <property type="entry name" value="Acid_resist_chaperone_HdeD"/>
</dbReference>
<organism evidence="2 3">
    <name type="scientific">Botrimarina hoheduenensis</name>
    <dbReference type="NCBI Taxonomy" id="2528000"/>
    <lineage>
        <taxon>Bacteria</taxon>
        <taxon>Pseudomonadati</taxon>
        <taxon>Planctomycetota</taxon>
        <taxon>Planctomycetia</taxon>
        <taxon>Pirellulales</taxon>
        <taxon>Lacipirellulaceae</taxon>
        <taxon>Botrimarina</taxon>
    </lineage>
</organism>
<feature type="transmembrane region" description="Helical" evidence="1">
    <location>
        <begin position="53"/>
        <end position="80"/>
    </location>
</feature>
<feature type="transmembrane region" description="Helical" evidence="1">
    <location>
        <begin position="87"/>
        <end position="106"/>
    </location>
</feature>
<dbReference type="PANTHER" id="PTHR34989:SF1">
    <property type="entry name" value="PROTEIN HDED"/>
    <property type="match status" value="1"/>
</dbReference>
<protein>
    <recommendedName>
        <fullName evidence="4">Acid-resistance membrane protein</fullName>
    </recommendedName>
</protein>
<reference evidence="2 3" key="1">
    <citation type="submission" date="2019-02" db="EMBL/GenBank/DDBJ databases">
        <title>Deep-cultivation of Planctomycetes and their phenomic and genomic characterization uncovers novel biology.</title>
        <authorList>
            <person name="Wiegand S."/>
            <person name="Jogler M."/>
            <person name="Boedeker C."/>
            <person name="Pinto D."/>
            <person name="Vollmers J."/>
            <person name="Rivas-Marin E."/>
            <person name="Kohn T."/>
            <person name="Peeters S.H."/>
            <person name="Heuer A."/>
            <person name="Rast P."/>
            <person name="Oberbeckmann S."/>
            <person name="Bunk B."/>
            <person name="Jeske O."/>
            <person name="Meyerdierks A."/>
            <person name="Storesund J.E."/>
            <person name="Kallscheuer N."/>
            <person name="Luecker S."/>
            <person name="Lage O.M."/>
            <person name="Pohl T."/>
            <person name="Merkel B.J."/>
            <person name="Hornburger P."/>
            <person name="Mueller R.-W."/>
            <person name="Bruemmer F."/>
            <person name="Labrenz M."/>
            <person name="Spormann A.M."/>
            <person name="Op Den Camp H."/>
            <person name="Overmann J."/>
            <person name="Amann R."/>
            <person name="Jetten M.S.M."/>
            <person name="Mascher T."/>
            <person name="Medema M.H."/>
            <person name="Devos D.P."/>
            <person name="Kaster A.-K."/>
            <person name="Ovreas L."/>
            <person name="Rohde M."/>
            <person name="Galperin M.Y."/>
            <person name="Jogler C."/>
        </authorList>
    </citation>
    <scope>NUCLEOTIDE SEQUENCE [LARGE SCALE GENOMIC DNA]</scope>
    <source>
        <strain evidence="2 3">Pla111</strain>
    </source>
</reference>
<feature type="transmembrane region" description="Helical" evidence="1">
    <location>
        <begin position="170"/>
        <end position="192"/>
    </location>
</feature>
<keyword evidence="3" id="KW-1185">Reference proteome</keyword>
<feature type="transmembrane region" description="Helical" evidence="1">
    <location>
        <begin position="27"/>
        <end position="47"/>
    </location>
</feature>
<comment type="caution">
    <text evidence="2">The sequence shown here is derived from an EMBL/GenBank/DDBJ whole genome shotgun (WGS) entry which is preliminary data.</text>
</comment>
<keyword evidence="1" id="KW-1133">Transmembrane helix</keyword>
<sequence length="203" mass="21016">MPDNSSSANAVSEVSVERSVIRAITRLWWVPLLRGVMLIALGGYALLTPGITLSAYTLVLGAFVLADGVLAILAGVMGWVDSRGWTLLRGAIGIAAGLFVIAHPALVGAVAATTLVFLLAFQSIVGGGLEIITAIRERKQIEGEAWLVLGGLLSIGFGAILLSAPVLAAVLLVQVLGGFAVIAGVAMIYVAFRLRAYGVHQEA</sequence>
<dbReference type="Pfam" id="PF03729">
    <property type="entry name" value="DUF308"/>
    <property type="match status" value="2"/>
</dbReference>
<evidence type="ECO:0000313" key="3">
    <source>
        <dbReference type="Proteomes" id="UP000318995"/>
    </source>
</evidence>
<name>A0A5C5VRF2_9BACT</name>
<dbReference type="EMBL" id="SJPH01000010">
    <property type="protein sequence ID" value="TWT40747.1"/>
    <property type="molecule type" value="Genomic_DNA"/>
</dbReference>
<dbReference type="InterPro" id="IPR005325">
    <property type="entry name" value="DUF308_memb"/>
</dbReference>
<dbReference type="AlphaFoldDB" id="A0A5C5VRF2"/>
<evidence type="ECO:0000256" key="1">
    <source>
        <dbReference type="SAM" id="Phobius"/>
    </source>
</evidence>